<organism evidence="2 3">
    <name type="scientific">Sphagnum troendelagicum</name>
    <dbReference type="NCBI Taxonomy" id="128251"/>
    <lineage>
        <taxon>Eukaryota</taxon>
        <taxon>Viridiplantae</taxon>
        <taxon>Streptophyta</taxon>
        <taxon>Embryophyta</taxon>
        <taxon>Bryophyta</taxon>
        <taxon>Sphagnophytina</taxon>
        <taxon>Sphagnopsida</taxon>
        <taxon>Sphagnales</taxon>
        <taxon>Sphagnaceae</taxon>
        <taxon>Sphagnum</taxon>
    </lineage>
</organism>
<keyword evidence="3" id="KW-1185">Reference proteome</keyword>
<evidence type="ECO:0000313" key="3">
    <source>
        <dbReference type="Proteomes" id="UP001497512"/>
    </source>
</evidence>
<evidence type="ECO:0000256" key="1">
    <source>
        <dbReference type="SAM" id="SignalP"/>
    </source>
</evidence>
<reference evidence="2" key="1">
    <citation type="submission" date="2024-02" db="EMBL/GenBank/DDBJ databases">
        <authorList>
            <consortium name="ELIXIR-Norway"/>
            <consortium name="Elixir Norway"/>
        </authorList>
    </citation>
    <scope>NUCLEOTIDE SEQUENCE</scope>
</reference>
<name>A0ABP0TXG0_9BRYO</name>
<gene>
    <name evidence="2" type="ORF">CSSPTR1EN2_LOCUS8688</name>
</gene>
<keyword evidence="1" id="KW-0732">Signal</keyword>
<dbReference type="Proteomes" id="UP001497512">
    <property type="component" value="Chromosome 15"/>
</dbReference>
<sequence>MHMRDLLGGLVLFLLLAEASRNVIWVANFTDAQMQQNAVSQIAEQGQQHQLNVPSLCQSVEPECKDGLTVTCKTGNYIGCDCNYIRQCRPEVFNCVRSNKTHTVSCGF</sequence>
<feature type="chain" id="PRO_5046610452" evidence="1">
    <location>
        <begin position="22"/>
        <end position="108"/>
    </location>
</feature>
<accession>A0ABP0TXG0</accession>
<dbReference type="EMBL" id="OZ019907">
    <property type="protein sequence ID" value="CAK9207117.1"/>
    <property type="molecule type" value="Genomic_DNA"/>
</dbReference>
<feature type="signal peptide" evidence="1">
    <location>
        <begin position="1"/>
        <end position="21"/>
    </location>
</feature>
<proteinExistence type="predicted"/>
<protein>
    <submittedName>
        <fullName evidence="2">Uncharacterized protein</fullName>
    </submittedName>
</protein>
<evidence type="ECO:0000313" key="2">
    <source>
        <dbReference type="EMBL" id="CAK9207117.1"/>
    </source>
</evidence>